<dbReference type="STRING" id="104452.A0A0L7KY15"/>
<evidence type="ECO:0008006" key="5">
    <source>
        <dbReference type="Google" id="ProtNLM"/>
    </source>
</evidence>
<evidence type="ECO:0000256" key="2">
    <source>
        <dbReference type="SAM" id="MobiDB-lite"/>
    </source>
</evidence>
<sequence length="329" mass="36933">MPPAVRLLRQSPEKNQAAWDETSMKKALKEVNEMHNSVKSTAKKYGIPRSILQRHLQSGTAKKKLGRHTTVFTPEQEMELIEYVFHMDALFYGLSRTEFLELVYQYAEMNGILHPFKNDTAGSDWYKGFVLRHPDLTLRKPEPTSIARARGFNRPQVYRFFDLLEAEIEKHDIDATRLYNMDETGIQTSSNKPPRVLTKVGKRQVGSIASTERGRTTTVVCCCNAAGSFLFGGAYMKAATTQNAVNGFKSSGLLPTNRYIFDEADFLPATFTENPITAAESSDHQPGSPLQSDVDVERTTSPSFLSETTNCMAPCPNKNQFYSPILKKA</sequence>
<evidence type="ECO:0000313" key="4">
    <source>
        <dbReference type="Proteomes" id="UP000037510"/>
    </source>
</evidence>
<dbReference type="Gene3D" id="1.10.10.60">
    <property type="entry name" value="Homeodomain-like"/>
    <property type="match status" value="1"/>
</dbReference>
<dbReference type="GO" id="GO:0003677">
    <property type="term" value="F:DNA binding"/>
    <property type="evidence" value="ECO:0007669"/>
    <property type="project" value="TreeGrafter"/>
</dbReference>
<dbReference type="PANTHER" id="PTHR19303">
    <property type="entry name" value="TRANSPOSON"/>
    <property type="match status" value="1"/>
</dbReference>
<name>A0A0L7KY15_OPEBR</name>
<dbReference type="InterPro" id="IPR050863">
    <property type="entry name" value="CenT-Element_Derived"/>
</dbReference>
<keyword evidence="4" id="KW-1185">Reference proteome</keyword>
<dbReference type="InterPro" id="IPR009057">
    <property type="entry name" value="Homeodomain-like_sf"/>
</dbReference>
<organism evidence="3 4">
    <name type="scientific">Operophtera brumata</name>
    <name type="common">Winter moth</name>
    <name type="synonym">Phalaena brumata</name>
    <dbReference type="NCBI Taxonomy" id="104452"/>
    <lineage>
        <taxon>Eukaryota</taxon>
        <taxon>Metazoa</taxon>
        <taxon>Ecdysozoa</taxon>
        <taxon>Arthropoda</taxon>
        <taxon>Hexapoda</taxon>
        <taxon>Insecta</taxon>
        <taxon>Pterygota</taxon>
        <taxon>Neoptera</taxon>
        <taxon>Endopterygota</taxon>
        <taxon>Lepidoptera</taxon>
        <taxon>Glossata</taxon>
        <taxon>Ditrysia</taxon>
        <taxon>Geometroidea</taxon>
        <taxon>Geometridae</taxon>
        <taxon>Larentiinae</taxon>
        <taxon>Operophtera</taxon>
    </lineage>
</organism>
<dbReference type="GO" id="GO:0005634">
    <property type="term" value="C:nucleus"/>
    <property type="evidence" value="ECO:0007669"/>
    <property type="project" value="UniProtKB-SubCell"/>
</dbReference>
<dbReference type="AlphaFoldDB" id="A0A0L7KY15"/>
<gene>
    <name evidence="3" type="ORF">OBRU01_19125</name>
</gene>
<feature type="region of interest" description="Disordered" evidence="2">
    <location>
        <begin position="278"/>
        <end position="299"/>
    </location>
</feature>
<accession>A0A0L7KY15</accession>
<evidence type="ECO:0000313" key="3">
    <source>
        <dbReference type="EMBL" id="KOB67946.1"/>
    </source>
</evidence>
<proteinExistence type="predicted"/>
<dbReference type="EMBL" id="JTDY01004613">
    <property type="protein sequence ID" value="KOB67946.1"/>
    <property type="molecule type" value="Genomic_DNA"/>
</dbReference>
<comment type="caution">
    <text evidence="3">The sequence shown here is derived from an EMBL/GenBank/DDBJ whole genome shotgun (WGS) entry which is preliminary data.</text>
</comment>
<reference evidence="3 4" key="1">
    <citation type="journal article" date="2015" name="Genome Biol. Evol.">
        <title>The genome of winter moth (Operophtera brumata) provides a genomic perspective on sexual dimorphism and phenology.</title>
        <authorList>
            <person name="Derks M.F."/>
            <person name="Smit S."/>
            <person name="Salis L."/>
            <person name="Schijlen E."/>
            <person name="Bossers A."/>
            <person name="Mateman C."/>
            <person name="Pijl A.S."/>
            <person name="de Ridder D."/>
            <person name="Groenen M.A."/>
            <person name="Visser M.E."/>
            <person name="Megens H.J."/>
        </authorList>
    </citation>
    <scope>NUCLEOTIDE SEQUENCE [LARGE SCALE GENOMIC DNA]</scope>
    <source>
        <strain evidence="3">WM2013NL</strain>
        <tissue evidence="3">Head and thorax</tissue>
    </source>
</reference>
<protein>
    <recommendedName>
        <fullName evidence="5">HTH psq-type domain-containing protein</fullName>
    </recommendedName>
</protein>
<comment type="subcellular location">
    <subcellularLocation>
        <location evidence="1">Nucleus</location>
    </subcellularLocation>
</comment>
<evidence type="ECO:0000256" key="1">
    <source>
        <dbReference type="ARBA" id="ARBA00004123"/>
    </source>
</evidence>
<dbReference type="Proteomes" id="UP000037510">
    <property type="component" value="Unassembled WGS sequence"/>
</dbReference>
<dbReference type="SUPFAM" id="SSF46689">
    <property type="entry name" value="Homeodomain-like"/>
    <property type="match status" value="1"/>
</dbReference>
<dbReference type="PANTHER" id="PTHR19303:SF74">
    <property type="entry name" value="POGO TRANSPOSABLE ELEMENT WITH KRAB DOMAIN"/>
    <property type="match status" value="1"/>
</dbReference>